<protein>
    <recommendedName>
        <fullName evidence="2">DUF1559 domain-containing protein</fullName>
    </recommendedName>
</protein>
<dbReference type="InterPro" id="IPR012902">
    <property type="entry name" value="N_methyl_site"/>
</dbReference>
<sequence length="336" mass="36153">MQSIVHCRKDGFMNSSQRSYRAFTLVELLVVIAIIGVLVGLLLPAVQQARESARRMQCTGNLKQLGIAFQNYQESHGTFPPALINPGHSGCDNFIPTGGNILNHTCFQMLLPYLDQVALYDRYNFSEPSNSGRHSGGSCNRTITGTDQFDIAERQLNIFQCPSDGSPNRGTIGGGTYDVDGAWRSSYGVPAYTNGATYGDWSTNASTLRGALGTNGSARMRDIVDGTSKTMLLIENRMDKTSSATTQDNYGGFGPFWNAGSWTFYLQPANPSYAMNAPWNNSGPGGYAWAAGSFHPGGGHILLADGATRFLSENVDLDDVVAPLVSISGGEIVEGY</sequence>
<dbReference type="InterPro" id="IPR045584">
    <property type="entry name" value="Pilin-like"/>
</dbReference>
<dbReference type="NCBIfam" id="TIGR04294">
    <property type="entry name" value="pre_pil_HX9DG"/>
    <property type="match status" value="1"/>
</dbReference>
<dbReference type="Pfam" id="PF07596">
    <property type="entry name" value="SBP_bac_10"/>
    <property type="match status" value="1"/>
</dbReference>
<dbReference type="Pfam" id="PF07963">
    <property type="entry name" value="N_methyl"/>
    <property type="match status" value="1"/>
</dbReference>
<dbReference type="KEGG" id="knv:Pan216_26750"/>
<name>A0A518B4A3_9BACT</name>
<dbReference type="InterPro" id="IPR011453">
    <property type="entry name" value="DUF1559"/>
</dbReference>
<accession>A0A518B4A3</accession>
<dbReference type="Proteomes" id="UP000317093">
    <property type="component" value="Chromosome"/>
</dbReference>
<dbReference type="PANTHER" id="PTHR30093:SF2">
    <property type="entry name" value="TYPE II SECRETION SYSTEM PROTEIN H"/>
    <property type="match status" value="1"/>
</dbReference>
<keyword evidence="1" id="KW-1133">Transmembrane helix</keyword>
<keyword evidence="4" id="KW-1185">Reference proteome</keyword>
<evidence type="ECO:0000313" key="3">
    <source>
        <dbReference type="EMBL" id="QDU61810.1"/>
    </source>
</evidence>
<reference evidence="3 4" key="1">
    <citation type="submission" date="2019-02" db="EMBL/GenBank/DDBJ databases">
        <title>Deep-cultivation of Planctomycetes and their phenomic and genomic characterization uncovers novel biology.</title>
        <authorList>
            <person name="Wiegand S."/>
            <person name="Jogler M."/>
            <person name="Boedeker C."/>
            <person name="Pinto D."/>
            <person name="Vollmers J."/>
            <person name="Rivas-Marin E."/>
            <person name="Kohn T."/>
            <person name="Peeters S.H."/>
            <person name="Heuer A."/>
            <person name="Rast P."/>
            <person name="Oberbeckmann S."/>
            <person name="Bunk B."/>
            <person name="Jeske O."/>
            <person name="Meyerdierks A."/>
            <person name="Storesund J.E."/>
            <person name="Kallscheuer N."/>
            <person name="Luecker S."/>
            <person name="Lage O.M."/>
            <person name="Pohl T."/>
            <person name="Merkel B.J."/>
            <person name="Hornburger P."/>
            <person name="Mueller R.-W."/>
            <person name="Bruemmer F."/>
            <person name="Labrenz M."/>
            <person name="Spormann A.M."/>
            <person name="Op den Camp H."/>
            <person name="Overmann J."/>
            <person name="Amann R."/>
            <person name="Jetten M.S.M."/>
            <person name="Mascher T."/>
            <person name="Medema M.H."/>
            <person name="Devos D.P."/>
            <person name="Kaster A.-K."/>
            <person name="Ovreas L."/>
            <person name="Rohde M."/>
            <person name="Galperin M.Y."/>
            <person name="Jogler C."/>
        </authorList>
    </citation>
    <scope>NUCLEOTIDE SEQUENCE [LARGE SCALE GENOMIC DNA]</scope>
    <source>
        <strain evidence="3 4">Pan216</strain>
    </source>
</reference>
<dbReference type="AlphaFoldDB" id="A0A518B4A3"/>
<dbReference type="EMBL" id="CP036279">
    <property type="protein sequence ID" value="QDU61810.1"/>
    <property type="molecule type" value="Genomic_DNA"/>
</dbReference>
<dbReference type="NCBIfam" id="TIGR02532">
    <property type="entry name" value="IV_pilin_GFxxxE"/>
    <property type="match status" value="1"/>
</dbReference>
<keyword evidence="1" id="KW-0472">Membrane</keyword>
<feature type="domain" description="DUF1559" evidence="2">
    <location>
        <begin position="47"/>
        <end position="317"/>
    </location>
</feature>
<dbReference type="SUPFAM" id="SSF54523">
    <property type="entry name" value="Pili subunits"/>
    <property type="match status" value="1"/>
</dbReference>
<proteinExistence type="predicted"/>
<dbReference type="InterPro" id="IPR027558">
    <property type="entry name" value="Pre_pil_HX9DG_C"/>
</dbReference>
<dbReference type="PANTHER" id="PTHR30093">
    <property type="entry name" value="GENERAL SECRETION PATHWAY PROTEIN G"/>
    <property type="match status" value="1"/>
</dbReference>
<evidence type="ECO:0000256" key="1">
    <source>
        <dbReference type="SAM" id="Phobius"/>
    </source>
</evidence>
<keyword evidence="1" id="KW-0812">Transmembrane</keyword>
<evidence type="ECO:0000313" key="4">
    <source>
        <dbReference type="Proteomes" id="UP000317093"/>
    </source>
</evidence>
<dbReference type="Gene3D" id="3.30.700.10">
    <property type="entry name" value="Glycoprotein, Type 4 Pilin"/>
    <property type="match status" value="1"/>
</dbReference>
<organism evidence="3 4">
    <name type="scientific">Kolteria novifilia</name>
    <dbReference type="NCBI Taxonomy" id="2527975"/>
    <lineage>
        <taxon>Bacteria</taxon>
        <taxon>Pseudomonadati</taxon>
        <taxon>Planctomycetota</taxon>
        <taxon>Planctomycetia</taxon>
        <taxon>Kolteriales</taxon>
        <taxon>Kolteriaceae</taxon>
        <taxon>Kolteria</taxon>
    </lineage>
</organism>
<dbReference type="OrthoDB" id="241095at2"/>
<feature type="transmembrane region" description="Helical" evidence="1">
    <location>
        <begin position="20"/>
        <end position="46"/>
    </location>
</feature>
<evidence type="ECO:0000259" key="2">
    <source>
        <dbReference type="Pfam" id="PF07596"/>
    </source>
</evidence>
<gene>
    <name evidence="3" type="ORF">Pan216_26750</name>
</gene>